<dbReference type="InterPro" id="IPR036526">
    <property type="entry name" value="C-N_Hydrolase_sf"/>
</dbReference>
<evidence type="ECO:0000256" key="1">
    <source>
        <dbReference type="ARBA" id="ARBA00022801"/>
    </source>
</evidence>
<comment type="caution">
    <text evidence="3">The sequence shown here is derived from an EMBL/GenBank/DDBJ whole genome shotgun (WGS) entry which is preliminary data.</text>
</comment>
<dbReference type="Gene3D" id="3.60.110.10">
    <property type="entry name" value="Carbon-nitrogen hydrolase"/>
    <property type="match status" value="2"/>
</dbReference>
<dbReference type="PROSITE" id="PS50263">
    <property type="entry name" value="CN_HYDROLASE"/>
    <property type="match status" value="2"/>
</dbReference>
<dbReference type="EMBL" id="DSJL01000011">
    <property type="protein sequence ID" value="HEF66341.1"/>
    <property type="molecule type" value="Genomic_DNA"/>
</dbReference>
<evidence type="ECO:0000313" key="3">
    <source>
        <dbReference type="EMBL" id="HEF66341.1"/>
    </source>
</evidence>
<proteinExistence type="predicted"/>
<feature type="domain" description="CN hydrolase" evidence="2">
    <location>
        <begin position="296"/>
        <end position="548"/>
    </location>
</feature>
<feature type="domain" description="CN hydrolase" evidence="2">
    <location>
        <begin position="5"/>
        <end position="241"/>
    </location>
</feature>
<sequence length="605" mass="66147">MLTRYRVAAIQFEPVFAAKERNVERLLTLCAEAAQSGARLIVTPEMATTGYCWYDRAEIAPFVEPIPGPTTDRFAMLAREHNCFIVLGLPEVDPRTGIFYNSAAFLGPSGVIGVYRKTHSFISEPKWAKDGDRGFPVWETELGRIGILICMDADYFEPARILALQGADILCFPTNWLLEKGPGAAWMARAFENGCYLIAADRYGCERGVQFSGGSAIIDPDGRIQSRLDTEDGIVYGEVDLERAREKRFPGATTPDKLLARRPDLYDTLTLNAYLWNPLEFHGLYGHRPLPPGRRSRVAVVQLQPRSGTFAGNLAAIEQALQTLPRETRLVVFPEYALTGIPHDADEAMRLALPALEVVTALHRLARRFRTMLVVGFLERLPEGFASSAVLVGPDGLRAHYRKTHVVGWERAFLTPGNARPPVVDLPLGRVGLILGSDLCFPEIIRVLALDGCDLIVAPAGPLLPPVQGMGPTAVPLHAPAVTGDDPTHFHLARVRAFENATYIAYAALPQPEGTGWSGLFGPEPQTRTLEQLVEPTATGVTVGTVDTTSRSARFPTNPVRAKELLRMRQPHLYDCLQLAYSTDSASSSLTGASPVHAADHAGSR</sequence>
<reference evidence="3" key="1">
    <citation type="journal article" date="2020" name="mSystems">
        <title>Genome- and Community-Level Interaction Insights into Carbon Utilization and Element Cycling Functions of Hydrothermarchaeota in Hydrothermal Sediment.</title>
        <authorList>
            <person name="Zhou Z."/>
            <person name="Liu Y."/>
            <person name="Xu W."/>
            <person name="Pan J."/>
            <person name="Luo Z.H."/>
            <person name="Li M."/>
        </authorList>
    </citation>
    <scope>NUCLEOTIDE SEQUENCE [LARGE SCALE GENOMIC DNA]</scope>
    <source>
        <strain evidence="3">SpSt-222</strain>
    </source>
</reference>
<dbReference type="PANTHER" id="PTHR43674:SF2">
    <property type="entry name" value="BETA-UREIDOPROPIONASE"/>
    <property type="match status" value="1"/>
</dbReference>
<dbReference type="InterPro" id="IPR050345">
    <property type="entry name" value="Aliph_Amidase/BUP"/>
</dbReference>
<protein>
    <submittedName>
        <fullName evidence="3">Nitrilase/cyanide hydratase and apolipoprotein N-acyltransferase</fullName>
    </submittedName>
</protein>
<dbReference type="Pfam" id="PF00795">
    <property type="entry name" value="CN_hydrolase"/>
    <property type="match status" value="2"/>
</dbReference>
<accession>A0A7C2B891</accession>
<dbReference type="InterPro" id="IPR003010">
    <property type="entry name" value="C-N_Hydrolase"/>
</dbReference>
<dbReference type="SUPFAM" id="SSF56317">
    <property type="entry name" value="Carbon-nitrogen hydrolase"/>
    <property type="match status" value="2"/>
</dbReference>
<dbReference type="AlphaFoldDB" id="A0A7C2B891"/>
<dbReference type="PANTHER" id="PTHR43674">
    <property type="entry name" value="NITRILASE C965.09-RELATED"/>
    <property type="match status" value="1"/>
</dbReference>
<dbReference type="GO" id="GO:0016746">
    <property type="term" value="F:acyltransferase activity"/>
    <property type="evidence" value="ECO:0007669"/>
    <property type="project" value="UniProtKB-KW"/>
</dbReference>
<keyword evidence="1" id="KW-0378">Hydrolase</keyword>
<keyword evidence="3" id="KW-0012">Acyltransferase</keyword>
<keyword evidence="3" id="KW-0808">Transferase</keyword>
<name>A0A7C2B891_THERO</name>
<dbReference type="GO" id="GO:0016811">
    <property type="term" value="F:hydrolase activity, acting on carbon-nitrogen (but not peptide) bonds, in linear amides"/>
    <property type="evidence" value="ECO:0007669"/>
    <property type="project" value="TreeGrafter"/>
</dbReference>
<gene>
    <name evidence="3" type="ORF">ENP47_12210</name>
</gene>
<keyword evidence="3" id="KW-0449">Lipoprotein</keyword>
<organism evidence="3">
    <name type="scientific">Thermomicrobium roseum</name>
    <dbReference type="NCBI Taxonomy" id="500"/>
    <lineage>
        <taxon>Bacteria</taxon>
        <taxon>Pseudomonadati</taxon>
        <taxon>Thermomicrobiota</taxon>
        <taxon>Thermomicrobia</taxon>
        <taxon>Thermomicrobiales</taxon>
        <taxon>Thermomicrobiaceae</taxon>
        <taxon>Thermomicrobium</taxon>
    </lineage>
</organism>
<evidence type="ECO:0000259" key="2">
    <source>
        <dbReference type="PROSITE" id="PS50263"/>
    </source>
</evidence>